<feature type="compositionally biased region" description="Polar residues" evidence="23">
    <location>
        <begin position="1635"/>
        <end position="1656"/>
    </location>
</feature>
<evidence type="ECO:0000256" key="4">
    <source>
        <dbReference type="ARBA" id="ARBA00022612"/>
    </source>
</evidence>
<dbReference type="Pfam" id="PF25597">
    <property type="entry name" value="SH3_retrovirus"/>
    <property type="match status" value="1"/>
</dbReference>
<keyword evidence="16" id="KW-0695">RNA-directed DNA polymerase</keyword>
<evidence type="ECO:0000256" key="8">
    <source>
        <dbReference type="ARBA" id="ARBA00022723"/>
    </source>
</evidence>
<evidence type="ECO:0000259" key="26">
    <source>
        <dbReference type="PROSITE" id="PS50994"/>
    </source>
</evidence>
<accession>A0A922L8W2</accession>
<dbReference type="Pfam" id="PF00665">
    <property type="entry name" value="rve"/>
    <property type="match status" value="1"/>
</dbReference>
<evidence type="ECO:0000256" key="21">
    <source>
        <dbReference type="ARBA" id="ARBA00023172"/>
    </source>
</evidence>
<dbReference type="Gene3D" id="1.20.1070.10">
    <property type="entry name" value="Rhodopsin 7-helix transmembrane proteins"/>
    <property type="match status" value="1"/>
</dbReference>
<evidence type="ECO:0000256" key="17">
    <source>
        <dbReference type="ARBA" id="ARBA00022932"/>
    </source>
</evidence>
<feature type="region of interest" description="Disordered" evidence="23">
    <location>
        <begin position="1373"/>
        <end position="1399"/>
    </location>
</feature>
<evidence type="ECO:0000256" key="11">
    <source>
        <dbReference type="ARBA" id="ARBA00022759"/>
    </source>
</evidence>
<dbReference type="Gene3D" id="3.30.420.10">
    <property type="entry name" value="Ribonuclease H-like superfamily/Ribonuclease H"/>
    <property type="match status" value="1"/>
</dbReference>
<evidence type="ECO:0000256" key="10">
    <source>
        <dbReference type="ARBA" id="ARBA00022750"/>
    </source>
</evidence>
<feature type="compositionally biased region" description="Polar residues" evidence="23">
    <location>
        <begin position="1847"/>
        <end position="1868"/>
    </location>
</feature>
<feature type="compositionally biased region" description="Low complexity" evidence="23">
    <location>
        <begin position="1375"/>
        <end position="1395"/>
    </location>
</feature>
<dbReference type="InterPro" id="IPR000276">
    <property type="entry name" value="GPCR_Rhodpsn"/>
</dbReference>
<keyword evidence="13" id="KW-0067">ATP-binding</keyword>
<feature type="compositionally biased region" description="Low complexity" evidence="23">
    <location>
        <begin position="1577"/>
        <end position="1586"/>
    </location>
</feature>
<keyword evidence="10" id="KW-0064">Aspartyl protease</keyword>
<dbReference type="EMBL" id="ASGP02000001">
    <property type="protein sequence ID" value="KAH9527681.1"/>
    <property type="molecule type" value="Genomic_DNA"/>
</dbReference>
<dbReference type="GO" id="GO:0005524">
    <property type="term" value="F:ATP binding"/>
    <property type="evidence" value="ECO:0007669"/>
    <property type="project" value="UniProtKB-KW"/>
</dbReference>
<dbReference type="Pfam" id="PF07727">
    <property type="entry name" value="RVT_2"/>
    <property type="match status" value="1"/>
</dbReference>
<evidence type="ECO:0000313" key="28">
    <source>
        <dbReference type="Proteomes" id="UP000790347"/>
    </source>
</evidence>
<feature type="domain" description="G-protein coupled receptors family 1 profile" evidence="25">
    <location>
        <begin position="1727"/>
        <end position="1796"/>
    </location>
</feature>
<dbReference type="GO" id="GO:0006508">
    <property type="term" value="P:proteolysis"/>
    <property type="evidence" value="ECO:0007669"/>
    <property type="project" value="UniProtKB-KW"/>
</dbReference>
<dbReference type="GO" id="GO:0003676">
    <property type="term" value="F:nucleic acid binding"/>
    <property type="evidence" value="ECO:0007669"/>
    <property type="project" value="InterPro"/>
</dbReference>
<evidence type="ECO:0000313" key="27">
    <source>
        <dbReference type="EMBL" id="KAH9527681.1"/>
    </source>
</evidence>
<evidence type="ECO:0000256" key="22">
    <source>
        <dbReference type="ARBA" id="ARBA00023268"/>
    </source>
</evidence>
<feature type="compositionally biased region" description="Basic residues" evidence="23">
    <location>
        <begin position="1696"/>
        <end position="1710"/>
    </location>
</feature>
<feature type="region of interest" description="Disordered" evidence="23">
    <location>
        <begin position="1694"/>
        <end position="1735"/>
    </location>
</feature>
<keyword evidence="12" id="KW-0378">Hydrolase</keyword>
<keyword evidence="18 24" id="KW-1133">Transmembrane helix</keyword>
<evidence type="ECO:0000256" key="9">
    <source>
        <dbReference type="ARBA" id="ARBA00022741"/>
    </source>
</evidence>
<feature type="compositionally biased region" description="Low complexity" evidence="23">
    <location>
        <begin position="1869"/>
        <end position="1898"/>
    </location>
</feature>
<gene>
    <name evidence="27" type="ORF">DERF_001688</name>
</gene>
<dbReference type="Pfam" id="PF22936">
    <property type="entry name" value="Pol_BBD"/>
    <property type="match status" value="1"/>
</dbReference>
<dbReference type="GO" id="GO:0004519">
    <property type="term" value="F:endonuclease activity"/>
    <property type="evidence" value="ECO:0007669"/>
    <property type="project" value="UniProtKB-KW"/>
</dbReference>
<dbReference type="GO" id="GO:0015074">
    <property type="term" value="P:DNA integration"/>
    <property type="evidence" value="ECO:0007669"/>
    <property type="project" value="UniProtKB-KW"/>
</dbReference>
<evidence type="ECO:0000256" key="3">
    <source>
        <dbReference type="ARBA" id="ARBA00010663"/>
    </source>
</evidence>
<dbReference type="PROSITE" id="PS50994">
    <property type="entry name" value="INTEGRASE"/>
    <property type="match status" value="1"/>
</dbReference>
<feature type="domain" description="Integrase catalytic" evidence="26">
    <location>
        <begin position="445"/>
        <end position="611"/>
    </location>
</feature>
<keyword evidence="17" id="KW-0808">Transferase</keyword>
<keyword evidence="11" id="KW-0255">Endonuclease</keyword>
<dbReference type="SUPFAM" id="SSF53098">
    <property type="entry name" value="Ribonuclease H-like"/>
    <property type="match status" value="1"/>
</dbReference>
<sequence length="1935" mass="219948">MQSSLSTILKLRGWKNYHSWENCIYGLLAQHGFYQLFNEDFNQTTMTASERAKAAGIIITSLDEEVARKITVSHRMDPKGLLKFLKDSYGKSEASYVSIGISLLNLELNDISDIELFLENCKNLYNDINKLASEDEKLCEKFFVTIVLAKVKSKFRFITDLELNPNATINMATVFGKMISEARSIKNNQSSSDIGNSLNVMSVSKNNKMFCSYCKRTNHTIKSCFRRLRANNQNQDSSSSSSSTEPQSDHSDKFKNASGVSIAVNSFSVNQYRNNWLFDSGADNHFCCNRKLFKKIWKINKISISQFNPNDHITCDEYGSIDITTDTGILEIEAYYVPQGQNVISVTRLSRYGFSVSFTKSGLKITKDNDLVWFIENQTHGRFFSACPVQSSSKDWHNILGHADFNKLKILSQKYLFVQSKPYECDVCSANKMCKPKFEKSQHHHSKSPMEVVYADLCGPFPFSIHNQKYMLVIIDQFSRFSQVFFLKDKSAASVHSYIKYFIEFIERHTNFSTKRFVTDNGGEFVNEIVNNYFRSKGIIHVTTTAYTPQSNGLVERKNRSLLNMARCLLNHINLPKKLWPYALSYANEIQNRLPSANNNQIPFETVFNSKIDFNKFHMFGSKAFIKLDHFENKLVPRASPVMFIGLDHSKFIVYDPKTNKITSSRNIKFTDEIYSIQDPNYETSSIFSNFIQQLDYHSKQDFDDDNYDSSDYVISEIPIIDNQTPDFNINLIHDCNSSTDEMSNHASLVNQQSDDFSASNDDLSVSNSTNDSEATIENNDLPIAWRKPDRSVKIPDRLGVAASSLSSLSSALPSSSDLFSSSINDSIPIPKNYKDAMNSPHKNQWLAAINDEIKSFHEFNVLSSVPNNNQPTIDSKWVFAIKRDVNGKIEKFKARLVVRGFMQEDVDINDTFSPVVDKTTIRSLFVLAHRFNWHAIHLDVKTAFLHGKLDQDIFITVPDPLKTDGFIFKLNKSMYGLRQAPRVWFNTLVDHFNRIGLVQLDANICVFSDGCSNTENSLIIACYVDDILCFGPLSKIESFEKRIGDVIKIKNLGSVQKYLGIEIIKRNDGFHLSQSKYIESLSVQYQVNEAKYVKCPLLNSLLVDLNDKSTNFPIRNLIGSLLYIANWTRPDICTAVNQLSQYLHKPTDRLWRHALNVLKYLNSTKLVSLCLGSKSDKIIGFADANFATDSTDRKSVSGIAIFLFGSLVDWTSSKQKIVAESTSVAELIALHGCVKKLEILYCCLVSLNMKIIIPIEIYDDSQNVLQRINNGLSKAADVKLKYIIEQMNVGLIKLKFIPTTEQIADPLTKIIIRDYDNIRKNFAVTNSTTTTTTTTTTTGKTIKINNNNNRNNREMFKDCVSIKSSETVSAAVAKQQQQRQQYHHSSSSSKSSSSLNDKKRIEQQNNNNSEQNQFKTNDKHFHHSTNVHMDKLSVKNHRRKKSNIFFNEQQKLVKKSIINDEYDEQKNEQAKTSPNLLSSSSCVEINQNNKLLSATTSTSTSSSLSLIESQQKPSTILIANKISEELPIEYEQTSYGSSTNYSLSGNNNLSLTKSRFLLIKNLNNNNKKKLKKNNENKSSSSSSSLIHNGLRMVSYGRHRKNDHQSSSRCKRLTNNSSFYDSFRMKSFRFKSLRNQEQKQNGNNNDQIDSIETTCNENDDDDDDDDADQIFVNANNADDGLSTVVPVSDTDDHCKCKNKNNQKQRQRQRQRQQSSTITAAQKHRNELKREESSRLRQEKKAARQLGVILGAFILCWMPYIITYVVTAYCAYCISLTVHQVTIWLGYLNSFLNPFLYALCNENFKHAFKKMLGRLQQPQHFSYNFDQTLATAAAAAATATGGGGGGNNQNQNYHQQSATTRGNNNNSVRIITQQQQQQQQQNNNDNSTTTTTTIKTPKTTTTATMKRIIITKTIDNENENEQNKMKKKNLLNIRII</sequence>
<feature type="transmembrane region" description="Helical" evidence="24">
    <location>
        <begin position="1745"/>
        <end position="1768"/>
    </location>
</feature>
<feature type="region of interest" description="Disordered" evidence="23">
    <location>
        <begin position="1839"/>
        <end position="1898"/>
    </location>
</feature>
<feature type="region of interest" description="Disordered" evidence="23">
    <location>
        <begin position="1330"/>
        <end position="1353"/>
    </location>
</feature>
<dbReference type="InterPro" id="IPR039537">
    <property type="entry name" value="Retrotran_Ty1/copia-like"/>
</dbReference>
<dbReference type="PROSITE" id="PS50262">
    <property type="entry name" value="G_PROTEIN_RECEP_F1_2"/>
    <property type="match status" value="1"/>
</dbReference>
<comment type="caution">
    <text evidence="27">The sequence shown here is derived from an EMBL/GenBank/DDBJ whole genome shotgun (WGS) entry which is preliminary data.</text>
</comment>
<dbReference type="GO" id="GO:0004190">
    <property type="term" value="F:aspartic-type endopeptidase activity"/>
    <property type="evidence" value="ECO:0007669"/>
    <property type="project" value="UniProtKB-KW"/>
</dbReference>
<dbReference type="InterPro" id="IPR057670">
    <property type="entry name" value="SH3_retrovirus"/>
</dbReference>
<dbReference type="PANTHER" id="PTHR42648">
    <property type="entry name" value="TRANSPOSASE, PUTATIVE-RELATED"/>
    <property type="match status" value="1"/>
</dbReference>
<feature type="region of interest" description="Disordered" evidence="23">
    <location>
        <begin position="232"/>
        <end position="254"/>
    </location>
</feature>
<keyword evidence="4" id="KW-1188">Viral release from host cell</keyword>
<dbReference type="SUPFAM" id="SSF81321">
    <property type="entry name" value="Family A G protein-coupled receptor-like"/>
    <property type="match status" value="1"/>
</dbReference>
<feature type="compositionally biased region" description="Low complexity" evidence="23">
    <location>
        <begin position="1330"/>
        <end position="1351"/>
    </location>
</feature>
<keyword evidence="15" id="KW-0229">DNA integration</keyword>
<feature type="compositionally biased region" description="Acidic residues" evidence="23">
    <location>
        <begin position="1657"/>
        <end position="1668"/>
    </location>
</feature>
<keyword evidence="8" id="KW-0479">Metal-binding</keyword>
<dbReference type="GO" id="GO:0006310">
    <property type="term" value="P:DNA recombination"/>
    <property type="evidence" value="ECO:0007669"/>
    <property type="project" value="UniProtKB-KW"/>
</dbReference>
<feature type="compositionally biased region" description="Low complexity" evidence="23">
    <location>
        <begin position="232"/>
        <end position="246"/>
    </location>
</feature>
<reference evidence="27" key="1">
    <citation type="submission" date="2013-05" db="EMBL/GenBank/DDBJ databases">
        <authorList>
            <person name="Yim A.K.Y."/>
            <person name="Chan T.F."/>
            <person name="Ji K.M."/>
            <person name="Liu X.Y."/>
            <person name="Zhou J.W."/>
            <person name="Li R.Q."/>
            <person name="Yang K.Y."/>
            <person name="Li J."/>
            <person name="Li M."/>
            <person name="Law P.T.W."/>
            <person name="Wu Y.L."/>
            <person name="Cai Z.L."/>
            <person name="Qin H."/>
            <person name="Bao Y."/>
            <person name="Leung R.K.K."/>
            <person name="Ng P.K.S."/>
            <person name="Zou J."/>
            <person name="Zhong X.J."/>
            <person name="Ran P.X."/>
            <person name="Zhong N.S."/>
            <person name="Liu Z.G."/>
            <person name="Tsui S.K.W."/>
        </authorList>
    </citation>
    <scope>NUCLEOTIDE SEQUENCE</scope>
    <source>
        <strain evidence="27">Derf</strain>
        <tissue evidence="27">Whole organism</tissue>
    </source>
</reference>
<dbReference type="InterPro" id="IPR036397">
    <property type="entry name" value="RNaseH_sf"/>
</dbReference>
<dbReference type="GO" id="GO:0003887">
    <property type="term" value="F:DNA-directed DNA polymerase activity"/>
    <property type="evidence" value="ECO:0007669"/>
    <property type="project" value="UniProtKB-KW"/>
</dbReference>
<keyword evidence="19" id="KW-0917">Virion maturation</keyword>
<dbReference type="GO" id="GO:0046872">
    <property type="term" value="F:metal ion binding"/>
    <property type="evidence" value="ECO:0007669"/>
    <property type="project" value="UniProtKB-KW"/>
</dbReference>
<evidence type="ECO:0000256" key="24">
    <source>
        <dbReference type="SAM" id="Phobius"/>
    </source>
</evidence>
<evidence type="ECO:0000256" key="19">
    <source>
        <dbReference type="ARBA" id="ARBA00023113"/>
    </source>
</evidence>
<evidence type="ECO:0000256" key="7">
    <source>
        <dbReference type="ARBA" id="ARBA00022722"/>
    </source>
</evidence>
<dbReference type="InterPro" id="IPR017452">
    <property type="entry name" value="GPCR_Rhodpsn_7TM"/>
</dbReference>
<dbReference type="InterPro" id="IPR043502">
    <property type="entry name" value="DNA/RNA_pol_sf"/>
</dbReference>
<comment type="function">
    <text evidence="1">The aspartyl protease (PR) mediates the proteolytic cleavages of the Gag and Gag-Pol polyproteins after assembly of the VLP.</text>
</comment>
<keyword evidence="22" id="KW-0511">Multifunctional enzyme</keyword>
<keyword evidence="5" id="KW-0645">Protease</keyword>
<proteinExistence type="inferred from homology"/>
<keyword evidence="14" id="KW-0460">Magnesium</keyword>
<dbReference type="CDD" id="cd09272">
    <property type="entry name" value="RNase_HI_RT_Ty1"/>
    <property type="match status" value="1"/>
</dbReference>
<evidence type="ECO:0000256" key="1">
    <source>
        <dbReference type="ARBA" id="ARBA00002180"/>
    </source>
</evidence>
<reference evidence="27" key="2">
    <citation type="journal article" date="2022" name="Res Sq">
        <title>Comparative Genomics Reveals Insights into the Divergent Evolution of Astigmatic Mites and Household Pest Adaptations.</title>
        <authorList>
            <person name="Xiong Q."/>
            <person name="Wan A.T.-Y."/>
            <person name="Liu X.-Y."/>
            <person name="Fung C.S.-H."/>
            <person name="Xiao X."/>
            <person name="Malainual N."/>
            <person name="Hou J."/>
            <person name="Wang L."/>
            <person name="Wang M."/>
            <person name="Yang K."/>
            <person name="Cui Y."/>
            <person name="Leung E."/>
            <person name="Nong W."/>
            <person name="Shin S.-K."/>
            <person name="Au S."/>
            <person name="Jeong K.Y."/>
            <person name="Chew F.T."/>
            <person name="Hui J."/>
            <person name="Leung T.F."/>
            <person name="Tungtrongchitr A."/>
            <person name="Zhong N."/>
            <person name="Liu Z."/>
            <person name="Tsui S."/>
        </authorList>
    </citation>
    <scope>NUCLEOTIDE SEQUENCE</scope>
    <source>
        <strain evidence="27">Derf</strain>
        <tissue evidence="27">Whole organism</tissue>
    </source>
</reference>
<keyword evidence="9" id="KW-0547">Nucleotide-binding</keyword>
<keyword evidence="21" id="KW-0233">DNA recombination</keyword>
<feature type="region of interest" description="Disordered" evidence="23">
    <location>
        <begin position="1564"/>
        <end position="1589"/>
    </location>
</feature>
<keyword evidence="28" id="KW-1185">Reference proteome</keyword>
<evidence type="ECO:0000256" key="15">
    <source>
        <dbReference type="ARBA" id="ARBA00022908"/>
    </source>
</evidence>
<keyword evidence="7" id="KW-0540">Nuclease</keyword>
<evidence type="ECO:0000256" key="6">
    <source>
        <dbReference type="ARBA" id="ARBA00022692"/>
    </source>
</evidence>
<evidence type="ECO:0000256" key="2">
    <source>
        <dbReference type="ARBA" id="ARBA00004370"/>
    </source>
</evidence>
<evidence type="ECO:0000256" key="5">
    <source>
        <dbReference type="ARBA" id="ARBA00022670"/>
    </source>
</evidence>
<keyword evidence="6 24" id="KW-0812">Transmembrane</keyword>
<dbReference type="InterPro" id="IPR054722">
    <property type="entry name" value="PolX-like_BBD"/>
</dbReference>
<comment type="subcellular location">
    <subcellularLocation>
        <location evidence="2">Membrane</location>
    </subcellularLocation>
</comment>
<protein>
    <submittedName>
        <fullName evidence="27">Uncharacterized protein</fullName>
    </submittedName>
</protein>
<dbReference type="SUPFAM" id="SSF56672">
    <property type="entry name" value="DNA/RNA polymerases"/>
    <property type="match status" value="1"/>
</dbReference>
<keyword evidence="17" id="KW-0548">Nucleotidyltransferase</keyword>
<dbReference type="GO" id="GO:0003964">
    <property type="term" value="F:RNA-directed DNA polymerase activity"/>
    <property type="evidence" value="ECO:0007669"/>
    <property type="project" value="UniProtKB-KW"/>
</dbReference>
<feature type="transmembrane region" description="Helical" evidence="24">
    <location>
        <begin position="1780"/>
        <end position="1799"/>
    </location>
</feature>
<evidence type="ECO:0000259" key="25">
    <source>
        <dbReference type="PROSITE" id="PS50262"/>
    </source>
</evidence>
<name>A0A922L8W2_DERFA</name>
<dbReference type="InterPro" id="IPR012337">
    <property type="entry name" value="RNaseH-like_sf"/>
</dbReference>
<keyword evidence="17" id="KW-0239">DNA-directed DNA polymerase</keyword>
<dbReference type="GO" id="GO:0042575">
    <property type="term" value="C:DNA polymerase complex"/>
    <property type="evidence" value="ECO:0007669"/>
    <property type="project" value="UniProtKB-ARBA"/>
</dbReference>
<dbReference type="InterPro" id="IPR013103">
    <property type="entry name" value="RVT_2"/>
</dbReference>
<feature type="compositionally biased region" description="Basic and acidic residues" evidence="23">
    <location>
        <begin position="1723"/>
        <end position="1735"/>
    </location>
</feature>
<comment type="similarity">
    <text evidence="3">Belongs to the G-protein coupled receptor 1 family.</text>
</comment>
<dbReference type="PANTHER" id="PTHR42648:SF11">
    <property type="entry name" value="TRANSPOSON TY4-P GAG-POL POLYPROTEIN"/>
    <property type="match status" value="1"/>
</dbReference>
<dbReference type="Proteomes" id="UP000790347">
    <property type="component" value="Unassembled WGS sequence"/>
</dbReference>
<dbReference type="GO" id="GO:0004930">
    <property type="term" value="F:G protein-coupled receptor activity"/>
    <property type="evidence" value="ECO:0007669"/>
    <property type="project" value="InterPro"/>
</dbReference>
<dbReference type="Pfam" id="PF00001">
    <property type="entry name" value="7tm_1"/>
    <property type="match status" value="1"/>
</dbReference>
<evidence type="ECO:0000256" key="16">
    <source>
        <dbReference type="ARBA" id="ARBA00022918"/>
    </source>
</evidence>
<evidence type="ECO:0000256" key="14">
    <source>
        <dbReference type="ARBA" id="ARBA00022842"/>
    </source>
</evidence>
<organism evidence="27 28">
    <name type="scientific">Dermatophagoides farinae</name>
    <name type="common">American house dust mite</name>
    <dbReference type="NCBI Taxonomy" id="6954"/>
    <lineage>
        <taxon>Eukaryota</taxon>
        <taxon>Metazoa</taxon>
        <taxon>Ecdysozoa</taxon>
        <taxon>Arthropoda</taxon>
        <taxon>Chelicerata</taxon>
        <taxon>Arachnida</taxon>
        <taxon>Acari</taxon>
        <taxon>Acariformes</taxon>
        <taxon>Sarcoptiformes</taxon>
        <taxon>Astigmata</taxon>
        <taxon>Psoroptidia</taxon>
        <taxon>Analgoidea</taxon>
        <taxon>Pyroglyphidae</taxon>
        <taxon>Dermatophagoidinae</taxon>
        <taxon>Dermatophagoides</taxon>
    </lineage>
</organism>
<keyword evidence="20 24" id="KW-0472">Membrane</keyword>
<evidence type="ECO:0000256" key="13">
    <source>
        <dbReference type="ARBA" id="ARBA00022840"/>
    </source>
</evidence>
<evidence type="ECO:0000256" key="23">
    <source>
        <dbReference type="SAM" id="MobiDB-lite"/>
    </source>
</evidence>
<evidence type="ECO:0000256" key="18">
    <source>
        <dbReference type="ARBA" id="ARBA00022989"/>
    </source>
</evidence>
<dbReference type="GO" id="GO:0016020">
    <property type="term" value="C:membrane"/>
    <property type="evidence" value="ECO:0007669"/>
    <property type="project" value="UniProtKB-SubCell"/>
</dbReference>
<feature type="region of interest" description="Disordered" evidence="23">
    <location>
        <begin position="755"/>
        <end position="776"/>
    </location>
</feature>
<feature type="region of interest" description="Disordered" evidence="23">
    <location>
        <begin position="1635"/>
        <end position="1668"/>
    </location>
</feature>
<evidence type="ECO:0000256" key="20">
    <source>
        <dbReference type="ARBA" id="ARBA00023136"/>
    </source>
</evidence>
<dbReference type="InterPro" id="IPR001584">
    <property type="entry name" value="Integrase_cat-core"/>
</dbReference>
<dbReference type="PRINTS" id="PR00237">
    <property type="entry name" value="GPCRRHODOPSN"/>
</dbReference>
<evidence type="ECO:0000256" key="12">
    <source>
        <dbReference type="ARBA" id="ARBA00022801"/>
    </source>
</evidence>